<dbReference type="VEuPathDB" id="AmoebaDB:FDP41_000968"/>
<dbReference type="InterPro" id="IPR055439">
    <property type="entry name" value="Beta-prop_EML_1st"/>
</dbReference>
<evidence type="ECO:0000259" key="4">
    <source>
        <dbReference type="Pfam" id="PF23409"/>
    </source>
</evidence>
<dbReference type="PANTHER" id="PTHR13720">
    <property type="entry name" value="WD-40 REPEAT PROTEIN"/>
    <property type="match status" value="1"/>
</dbReference>
<dbReference type="InterPro" id="IPR011047">
    <property type="entry name" value="Quinoprotein_ADH-like_sf"/>
</dbReference>
<evidence type="ECO:0000256" key="2">
    <source>
        <dbReference type="ARBA" id="ARBA00022737"/>
    </source>
</evidence>
<dbReference type="VEuPathDB" id="AmoebaDB:NfTy_050300"/>
<accession>A0A6A5C2R9</accession>
<evidence type="ECO:0000256" key="1">
    <source>
        <dbReference type="ARBA" id="ARBA00022574"/>
    </source>
</evidence>
<gene>
    <name evidence="5" type="ORF">FDP41_000968</name>
</gene>
<evidence type="ECO:0000313" key="5">
    <source>
        <dbReference type="EMBL" id="KAF0979815.1"/>
    </source>
</evidence>
<dbReference type="GeneID" id="68108186"/>
<dbReference type="EMBL" id="VFQX01000022">
    <property type="protein sequence ID" value="KAF0979815.1"/>
    <property type="molecule type" value="Genomic_DNA"/>
</dbReference>
<dbReference type="OrthoDB" id="10264376at2759"/>
<dbReference type="InterPro" id="IPR001680">
    <property type="entry name" value="WD40_rpt"/>
</dbReference>
<feature type="repeat" description="WD" evidence="3">
    <location>
        <begin position="418"/>
        <end position="459"/>
    </location>
</feature>
<dbReference type="OMA" id="RVWEMKS"/>
<feature type="domain" description="EML-like first beta-propeller" evidence="4">
    <location>
        <begin position="49"/>
        <end position="311"/>
    </location>
</feature>
<dbReference type="RefSeq" id="XP_044564528.1">
    <property type="nucleotide sequence ID" value="XM_044713663.1"/>
</dbReference>
<dbReference type="PANTHER" id="PTHR13720:SF39">
    <property type="entry name" value="F-BOX DOMAIN-CONTAINING PROTEIN"/>
    <property type="match status" value="1"/>
</dbReference>
<comment type="caution">
    <text evidence="5">The sequence shown here is derived from an EMBL/GenBank/DDBJ whole genome shotgun (WGS) entry which is preliminary data.</text>
</comment>
<dbReference type="Gene3D" id="2.130.10.10">
    <property type="entry name" value="YVTN repeat-like/Quinoprotein amine dehydrogenase"/>
    <property type="match status" value="3"/>
</dbReference>
<dbReference type="Proteomes" id="UP000444721">
    <property type="component" value="Unassembled WGS sequence"/>
</dbReference>
<dbReference type="Pfam" id="PF00400">
    <property type="entry name" value="WD40"/>
    <property type="match status" value="2"/>
</dbReference>
<dbReference type="PROSITE" id="PS50082">
    <property type="entry name" value="WD_REPEATS_2"/>
    <property type="match status" value="2"/>
</dbReference>
<evidence type="ECO:0000313" key="6">
    <source>
        <dbReference type="Proteomes" id="UP000444721"/>
    </source>
</evidence>
<evidence type="ECO:0000256" key="3">
    <source>
        <dbReference type="PROSITE-ProRule" id="PRU00221"/>
    </source>
</evidence>
<keyword evidence="2" id="KW-0677">Repeat</keyword>
<sequence length="622" mass="69039">MAQIELEHAIGFSSKLPQSVLQHPKQSNCFVFISGSVAVMNDSEDPNGQRFMRGHDDRVSCLAFSNQGYLIATGQQGENADVCVWDTLSLELVQRLGEHEKCVRGVAFSHDDKLLATVGNAADRRLLIWNVSTGNIVASAALPKQTDDKILVCFGGMVRDIKKRETDRYLLATCSAGNIIIWSLDPYKGILEQEKVNTGAFVREYTCMQFDKLGEYLFVGSTSGDLSFMHVRLKRLQSAPVKICSSGVLSIVINPSNGHVVVGGGDGSITIFDCQQIVKKQKISNSGGITSLSIFGNEFILAGTDDGEILKISLDKLEPRLIARNHSKSIYGVDFPYGLSDKFATISENCEVIYWDLANYLPETRCKFAQSDSMKGANVFPVSCAFIKDEISILLTGWSDGSIRAVDCETGEQLWTLANAHRMAVTKIDTSHNNKFFVSAGQEGDVRVYAMKTRQLVCSFKEHSTMVTGLKIMQDDVHVFSSSKDREIFCYDLRNERRVASYNHKVGSVNGFVVCSDQETIISIGSDRYITYWNIASDAPQRIIPYSKKFEPKFITKTNMNDHLIAVFGNDEKIHVYQVDSGERLASIDTEGQYIYSIKFSPDDKQLIGVGEGGIILLFNVY</sequence>
<organism evidence="5 6">
    <name type="scientific">Naegleria fowleri</name>
    <name type="common">Brain eating amoeba</name>
    <dbReference type="NCBI Taxonomy" id="5763"/>
    <lineage>
        <taxon>Eukaryota</taxon>
        <taxon>Discoba</taxon>
        <taxon>Heterolobosea</taxon>
        <taxon>Tetramitia</taxon>
        <taxon>Eutetramitia</taxon>
        <taxon>Vahlkampfiidae</taxon>
        <taxon>Naegleria</taxon>
    </lineage>
</organism>
<keyword evidence="1 3" id="KW-0853">WD repeat</keyword>
<feature type="repeat" description="WD" evidence="3">
    <location>
        <begin position="460"/>
        <end position="501"/>
    </location>
</feature>
<dbReference type="VEuPathDB" id="AmoebaDB:NF0014050"/>
<reference evidence="5 6" key="1">
    <citation type="journal article" date="2019" name="Sci. Rep.">
        <title>Nanopore sequencing improves the draft genome of the human pathogenic amoeba Naegleria fowleri.</title>
        <authorList>
            <person name="Liechti N."/>
            <person name="Schurch N."/>
            <person name="Bruggmann R."/>
            <person name="Wittwer M."/>
        </authorList>
    </citation>
    <scope>NUCLEOTIDE SEQUENCE [LARGE SCALE GENOMIC DNA]</scope>
    <source>
        <strain evidence="5 6">ATCC 30894</strain>
    </source>
</reference>
<dbReference type="InterPro" id="IPR050630">
    <property type="entry name" value="WD_repeat_EMAP"/>
</dbReference>
<name>A0A6A5C2R9_NAEFO</name>
<proteinExistence type="predicted"/>
<dbReference type="InterPro" id="IPR015943">
    <property type="entry name" value="WD40/YVTN_repeat-like_dom_sf"/>
</dbReference>
<keyword evidence="6" id="KW-1185">Reference proteome</keyword>
<dbReference type="AlphaFoldDB" id="A0A6A5C2R9"/>
<protein>
    <recommendedName>
        <fullName evidence="4">EML-like first beta-propeller domain-containing protein</fullName>
    </recommendedName>
</protein>
<dbReference type="SUPFAM" id="SSF50998">
    <property type="entry name" value="Quinoprotein alcohol dehydrogenase-like"/>
    <property type="match status" value="2"/>
</dbReference>
<dbReference type="Pfam" id="PF23409">
    <property type="entry name" value="Beta-prop_EML"/>
    <property type="match status" value="1"/>
</dbReference>
<dbReference type="SMART" id="SM00320">
    <property type="entry name" value="WD40"/>
    <property type="match status" value="12"/>
</dbReference>